<dbReference type="GO" id="GO:0003676">
    <property type="term" value="F:nucleic acid binding"/>
    <property type="evidence" value="ECO:0007669"/>
    <property type="project" value="InterPro"/>
</dbReference>
<sequence length="1400" mass="158345">MESYKEGTSMTRPPRLDSANYGYWKVRMQAFISNLDEDCWNSIELGWEAPKVTDDYGVVSLKPRDKWTAAEKKLSSCNSKAKTAIYNAIDSSHFKLISQCASAQKAWKTLENMFEGTTSVKRTKLDMLASQFENLRMEEEETVADFSAKLCDISNESFALGKVYKDKKLVKKLKRSLPAKFESKISAVEGAHNLDEMTFDEFVGILQAFELSKSYETKGKMKKVDEVKKEVDIGVALKGTSTEDSMAMLSRQFTKYLKRKGKERKDRIDEELRSSSKNVQCFECKGYGHVRSECANLQKHKKKAMNVVTSDSETDSDEEEEDLKNFVAFTTFDPSSDPSSDTDSASVSASASAIRSASASATGSASASATGSASVSPTGPALKSENDECESDVESIDDEEFAENYRALYEHWLKMVEENSVLTKEKFKLEAKVIEAQKYAAEKEEEASQAKVQLEETQKNLRMLNNGTKKLDHILNIGKTDKCGLGFEGKLPKSDPVFVYGGKITSGSGSVSETATVAETASVLRKNPELKNAPQRIFRPVCHHCGVIGHIRPRCFRLLRERNRMENAYDVRFHGPTCYHCGVQGHIKRNCFRFIRESSHEGLRRRKIWVRKDDFYGGGVLGYQPRIAKRGEFSKKIQNETHIMEGEFGKYFSSNLDDKKLALLKGACQIPRQISLITPGPTDSPESPPAGHTCAFEIFFSECGLSFPLPGLLVELMHELGIALPQLCPNVVRTVLCLQTLAEENGYRITLSDVFHLYTVKKGRTPGTFFLSPRSNFKVFGDFPEKDEQWRKSYFFFAVDEFSYGPNTDYFVREWTRRPVKLPKKPLSHTFAEQFINICHQSDLAWELFTCERIRNSCTQINSRSDLITSSPPPISPRVATNMSPLSYREEKRLQKEKERSREAREKEDKARMARALEDGKARSSTGKGKGSGSTVPVSEMKTSDRRDQEKRSSEKDVIPVSEMKTSDRRDQERRSSEKDVIRISDSRSSRSSREKEQSEGGPTATSSRKRKNEESEVPPLLRKSRSRLNDKESPSGDARTSTPRSGSEKQDTSNEVPRSDPPVQLLVLPSRDSENRESIRQEIPIPTGPPKSPADFMRNFTPAGMRIPPFSDLKEVNRANYFRFADKLGELMLEYNTTFSCHETQLFPVNELDDLKVRVVELEEEVRSLKEMEEENARAVEKANEIRGRMLDAEGRCNLLEISNTDLSEKLNNAKNVYLEACEKINILEAEIKRSEEWCKVEAEKRDADITAAKKSERERLRAHYSGLISKHETYLKALNENESISTRAAETRANRELLEEIKSGEISDIDAELESVKKDEAEAEAKARKIDALKPRPDEFAHLFVATPPETVPENLYTEEEIAINEFGSNKDLMADQDLKASRSSQEEQQQDPEVKDQ</sequence>
<keyword evidence="1" id="KW-0479">Metal-binding</keyword>
<dbReference type="PROSITE" id="PS50158">
    <property type="entry name" value="ZF_CCHC"/>
    <property type="match status" value="1"/>
</dbReference>
<feature type="region of interest" description="Disordered" evidence="3">
    <location>
        <begin position="301"/>
        <end position="321"/>
    </location>
</feature>
<evidence type="ECO:0000313" key="6">
    <source>
        <dbReference type="Proteomes" id="UP000694240"/>
    </source>
</evidence>
<dbReference type="SMART" id="SM00343">
    <property type="entry name" value="ZnF_C2HC"/>
    <property type="match status" value="3"/>
</dbReference>
<dbReference type="Pfam" id="PF00098">
    <property type="entry name" value="zf-CCHC"/>
    <property type="match status" value="1"/>
</dbReference>
<evidence type="ECO:0000256" key="1">
    <source>
        <dbReference type="PROSITE-ProRule" id="PRU00047"/>
    </source>
</evidence>
<feature type="compositionally biased region" description="Basic and acidic residues" evidence="3">
    <location>
        <begin position="888"/>
        <end position="922"/>
    </location>
</feature>
<feature type="region of interest" description="Disordered" evidence="3">
    <location>
        <begin position="1369"/>
        <end position="1400"/>
    </location>
</feature>
<keyword evidence="2" id="KW-0175">Coiled coil</keyword>
<dbReference type="InterPro" id="IPR001878">
    <property type="entry name" value="Znf_CCHC"/>
</dbReference>
<feature type="compositionally biased region" description="Basic and acidic residues" evidence="3">
    <location>
        <begin position="942"/>
        <end position="958"/>
    </location>
</feature>
<proteinExistence type="predicted"/>
<feature type="compositionally biased region" description="Basic and acidic residues" evidence="3">
    <location>
        <begin position="1072"/>
        <end position="1081"/>
    </location>
</feature>
<evidence type="ECO:0000313" key="5">
    <source>
        <dbReference type="EMBL" id="KAG7594382.1"/>
    </source>
</evidence>
<dbReference type="PANTHER" id="PTHR35317:SF23">
    <property type="entry name" value="OS04G0629600 PROTEIN"/>
    <property type="match status" value="1"/>
</dbReference>
<dbReference type="Pfam" id="PF14223">
    <property type="entry name" value="Retrotran_gag_2"/>
    <property type="match status" value="1"/>
</dbReference>
<organism evidence="5 6">
    <name type="scientific">Arabidopsis thaliana x Arabidopsis arenosa</name>
    <dbReference type="NCBI Taxonomy" id="1240361"/>
    <lineage>
        <taxon>Eukaryota</taxon>
        <taxon>Viridiplantae</taxon>
        <taxon>Streptophyta</taxon>
        <taxon>Embryophyta</taxon>
        <taxon>Tracheophyta</taxon>
        <taxon>Spermatophyta</taxon>
        <taxon>Magnoliopsida</taxon>
        <taxon>eudicotyledons</taxon>
        <taxon>Gunneridae</taxon>
        <taxon>Pentapetalae</taxon>
        <taxon>rosids</taxon>
        <taxon>malvids</taxon>
        <taxon>Brassicales</taxon>
        <taxon>Brassicaceae</taxon>
        <taxon>Camelineae</taxon>
        <taxon>Arabidopsis</taxon>
    </lineage>
</organism>
<dbReference type="InterPro" id="IPR006736">
    <property type="entry name" value="DUF601"/>
</dbReference>
<evidence type="ECO:0000256" key="2">
    <source>
        <dbReference type="SAM" id="Coils"/>
    </source>
</evidence>
<protein>
    <recommendedName>
        <fullName evidence="4">CCHC-type domain-containing protein</fullName>
    </recommendedName>
</protein>
<reference evidence="5 6" key="1">
    <citation type="submission" date="2020-12" db="EMBL/GenBank/DDBJ databases">
        <title>Concerted genomic and epigenomic changes stabilize Arabidopsis allopolyploids.</title>
        <authorList>
            <person name="Chen Z."/>
        </authorList>
    </citation>
    <scope>NUCLEOTIDE SEQUENCE [LARGE SCALE GENOMIC DNA]</scope>
    <source>
        <strain evidence="5">Allo738</strain>
        <tissue evidence="5">Leaf</tissue>
    </source>
</reference>
<feature type="coiled-coil region" evidence="2">
    <location>
        <begin position="440"/>
        <end position="467"/>
    </location>
</feature>
<comment type="caution">
    <text evidence="5">The sequence shown here is derived from an EMBL/GenBank/DDBJ whole genome shotgun (WGS) entry which is preliminary data.</text>
</comment>
<feature type="compositionally biased region" description="Acidic residues" evidence="3">
    <location>
        <begin position="312"/>
        <end position="321"/>
    </location>
</feature>
<dbReference type="Pfam" id="PF04642">
    <property type="entry name" value="DUF601"/>
    <property type="match status" value="1"/>
</dbReference>
<feature type="compositionally biased region" description="Basic and acidic residues" evidence="3">
    <location>
        <begin position="965"/>
        <end position="999"/>
    </location>
</feature>
<dbReference type="GO" id="GO:0008270">
    <property type="term" value="F:zinc ion binding"/>
    <property type="evidence" value="ECO:0007669"/>
    <property type="project" value="UniProtKB-KW"/>
</dbReference>
<feature type="region of interest" description="Disordered" evidence="3">
    <location>
        <begin position="864"/>
        <end position="1094"/>
    </location>
</feature>
<feature type="coiled-coil region" evidence="2">
    <location>
        <begin position="1153"/>
        <end position="1232"/>
    </location>
</feature>
<dbReference type="PANTHER" id="PTHR35317">
    <property type="entry name" value="OS04G0629600 PROTEIN"/>
    <property type="match status" value="1"/>
</dbReference>
<dbReference type="EMBL" id="JAEFBK010000006">
    <property type="protein sequence ID" value="KAG7594382.1"/>
    <property type="molecule type" value="Genomic_DNA"/>
</dbReference>
<evidence type="ECO:0000259" key="4">
    <source>
        <dbReference type="PROSITE" id="PS50158"/>
    </source>
</evidence>
<name>A0A8T2C8H2_9BRAS</name>
<keyword evidence="1" id="KW-0862">Zinc</keyword>
<accession>A0A8T2C8H2</accession>
<feature type="region of interest" description="Disordered" evidence="3">
    <location>
        <begin position="360"/>
        <end position="397"/>
    </location>
</feature>
<gene>
    <name evidence="5" type="ORF">ISN45_Aa01g031380</name>
</gene>
<feature type="domain" description="CCHC-type" evidence="4">
    <location>
        <begin position="578"/>
        <end position="591"/>
    </location>
</feature>
<keyword evidence="6" id="KW-1185">Reference proteome</keyword>
<evidence type="ECO:0000256" key="3">
    <source>
        <dbReference type="SAM" id="MobiDB-lite"/>
    </source>
</evidence>
<feature type="compositionally biased region" description="Acidic residues" evidence="3">
    <location>
        <begin position="387"/>
        <end position="397"/>
    </location>
</feature>
<feature type="compositionally biased region" description="Low complexity" evidence="3">
    <location>
        <begin position="360"/>
        <end position="379"/>
    </location>
</feature>
<keyword evidence="1" id="KW-0863">Zinc-finger</keyword>
<dbReference type="Proteomes" id="UP000694240">
    <property type="component" value="Chromosome 6"/>
</dbReference>